<sequence>MTLIKPLKICLSSSLQTSSLPGTATAHKLVVAIRQKCNAEDVLNELNDLPNSRDASDTDMAEAPFNPLKIDVFVQTLLNLGSKSFSHSFAAISKFHAVFKALAETEEAQICILHNMFELWVDHQQMMVVIVDKLLKVQIVECSAVATWVFSKEMVGEFTKMYLWEILHLTIKKMNQHVTKLSREMNEAKEKLARTVESSSSESEDEAASPNAQKRRKNTEGSGEKPTEEQVERMEEKLEAAYVDQKRLFLIIFQRFIMILSEHLVKCDTDGRDYDTDWYRWTIGRLQQVFMMHHEQVQKYSSTLESLLFTSDLDPHILDVFHQFTALRA</sequence>
<dbReference type="PANTHER" id="PTHR12412">
    <property type="entry name" value="CAP BINDING PROTEIN"/>
    <property type="match status" value="1"/>
</dbReference>
<organism evidence="3 4">
    <name type="scientific">Anopheles melas</name>
    <dbReference type="NCBI Taxonomy" id="34690"/>
    <lineage>
        <taxon>Eukaryota</taxon>
        <taxon>Metazoa</taxon>
        <taxon>Ecdysozoa</taxon>
        <taxon>Arthropoda</taxon>
        <taxon>Hexapoda</taxon>
        <taxon>Insecta</taxon>
        <taxon>Pterygota</taxon>
        <taxon>Neoptera</taxon>
        <taxon>Endopterygota</taxon>
        <taxon>Diptera</taxon>
        <taxon>Nematocera</taxon>
        <taxon>Culicoidea</taxon>
        <taxon>Culicidae</taxon>
        <taxon>Anophelinae</taxon>
        <taxon>Anopheles</taxon>
    </lineage>
</organism>
<dbReference type="STRING" id="34690.A0A182UHZ3"/>
<dbReference type="EnsemblMetazoa" id="AMEC020743-RA">
    <property type="protein sequence ID" value="AMEC020743-PA"/>
    <property type="gene ID" value="AMEC020743"/>
</dbReference>
<accession>A0A182UHZ3</accession>
<evidence type="ECO:0000259" key="2">
    <source>
        <dbReference type="Pfam" id="PF09090"/>
    </source>
</evidence>
<dbReference type="PANTHER" id="PTHR12412:SF2">
    <property type="entry name" value="NUCLEAR CAP-BINDING PROTEIN SUBUNIT 1"/>
    <property type="match status" value="1"/>
</dbReference>
<dbReference type="SUPFAM" id="SSF48371">
    <property type="entry name" value="ARM repeat"/>
    <property type="match status" value="1"/>
</dbReference>
<dbReference type="InterPro" id="IPR015174">
    <property type="entry name" value="MIF4G-like_typ-2"/>
</dbReference>
<reference evidence="3" key="2">
    <citation type="submission" date="2020-05" db="UniProtKB">
        <authorList>
            <consortium name="EnsemblMetazoa"/>
        </authorList>
    </citation>
    <scope>IDENTIFICATION</scope>
    <source>
        <strain evidence="3">CM1001059</strain>
    </source>
</reference>
<feature type="region of interest" description="Disordered" evidence="1">
    <location>
        <begin position="191"/>
        <end position="232"/>
    </location>
</feature>
<dbReference type="InterPro" id="IPR016024">
    <property type="entry name" value="ARM-type_fold"/>
</dbReference>
<reference evidence="4" key="1">
    <citation type="submission" date="2014-01" db="EMBL/GenBank/DDBJ databases">
        <title>The Genome Sequence of Anopheles melas CM1001059_A (V2).</title>
        <authorList>
            <consortium name="The Broad Institute Genomics Platform"/>
            <person name="Neafsey D.E."/>
            <person name="Besansky N."/>
            <person name="Howell P."/>
            <person name="Walton C."/>
            <person name="Young S.K."/>
            <person name="Zeng Q."/>
            <person name="Gargeya S."/>
            <person name="Fitzgerald M."/>
            <person name="Haas B."/>
            <person name="Abouelleil A."/>
            <person name="Allen A.W."/>
            <person name="Alvarado L."/>
            <person name="Arachchi H.M."/>
            <person name="Berlin A.M."/>
            <person name="Chapman S.B."/>
            <person name="Gainer-Dewar J."/>
            <person name="Goldberg J."/>
            <person name="Griggs A."/>
            <person name="Gujja S."/>
            <person name="Hansen M."/>
            <person name="Howarth C."/>
            <person name="Imamovic A."/>
            <person name="Ireland A."/>
            <person name="Larimer J."/>
            <person name="McCowan C."/>
            <person name="Murphy C."/>
            <person name="Pearson M."/>
            <person name="Poon T.W."/>
            <person name="Priest M."/>
            <person name="Roberts A."/>
            <person name="Saif S."/>
            <person name="Shea T."/>
            <person name="Sisk P."/>
            <person name="Sykes S."/>
            <person name="Wortman J."/>
            <person name="Nusbaum C."/>
            <person name="Birren B."/>
        </authorList>
    </citation>
    <scope>NUCLEOTIDE SEQUENCE [LARGE SCALE GENOMIC DNA]</scope>
    <source>
        <strain evidence="4">CM1001059</strain>
    </source>
</reference>
<dbReference type="GO" id="GO:0006406">
    <property type="term" value="P:mRNA export from nucleus"/>
    <property type="evidence" value="ECO:0007669"/>
    <property type="project" value="InterPro"/>
</dbReference>
<proteinExistence type="predicted"/>
<dbReference type="Pfam" id="PF09090">
    <property type="entry name" value="MIF4G_like_2"/>
    <property type="match status" value="1"/>
</dbReference>
<evidence type="ECO:0000313" key="4">
    <source>
        <dbReference type="Proteomes" id="UP000075902"/>
    </source>
</evidence>
<protein>
    <recommendedName>
        <fullName evidence="2">MIF4G-like type 2 domain-containing protein</fullName>
    </recommendedName>
</protein>
<dbReference type="GO" id="GO:0000339">
    <property type="term" value="F:RNA cap binding"/>
    <property type="evidence" value="ECO:0007669"/>
    <property type="project" value="InterPro"/>
</dbReference>
<name>A0A182UHZ3_9DIPT</name>
<dbReference type="GO" id="GO:0003729">
    <property type="term" value="F:mRNA binding"/>
    <property type="evidence" value="ECO:0007669"/>
    <property type="project" value="TreeGrafter"/>
</dbReference>
<keyword evidence="4" id="KW-1185">Reference proteome</keyword>
<dbReference type="GO" id="GO:0000184">
    <property type="term" value="P:nuclear-transcribed mRNA catabolic process, nonsense-mediated decay"/>
    <property type="evidence" value="ECO:0007669"/>
    <property type="project" value="TreeGrafter"/>
</dbReference>
<dbReference type="Proteomes" id="UP000075902">
    <property type="component" value="Unassembled WGS sequence"/>
</dbReference>
<feature type="domain" description="MIF4G-like type 2" evidence="2">
    <location>
        <begin position="17"/>
        <end position="299"/>
    </location>
</feature>
<evidence type="ECO:0000313" key="3">
    <source>
        <dbReference type="EnsemblMetazoa" id="AMEC020743-PA"/>
    </source>
</evidence>
<dbReference type="Gene3D" id="1.25.40.180">
    <property type="match status" value="1"/>
</dbReference>
<dbReference type="InterPro" id="IPR027159">
    <property type="entry name" value="CBP80"/>
</dbReference>
<dbReference type="GO" id="GO:0005846">
    <property type="term" value="C:nuclear cap binding complex"/>
    <property type="evidence" value="ECO:0007669"/>
    <property type="project" value="InterPro"/>
</dbReference>
<dbReference type="VEuPathDB" id="VectorBase:AMEC020743"/>
<evidence type="ECO:0000256" key="1">
    <source>
        <dbReference type="SAM" id="MobiDB-lite"/>
    </source>
</evidence>
<dbReference type="AlphaFoldDB" id="A0A182UHZ3"/>
<feature type="compositionally biased region" description="Basic and acidic residues" evidence="1">
    <location>
        <begin position="218"/>
        <end position="232"/>
    </location>
</feature>
<dbReference type="GO" id="GO:0005634">
    <property type="term" value="C:nucleus"/>
    <property type="evidence" value="ECO:0007669"/>
    <property type="project" value="TreeGrafter"/>
</dbReference>